<name>A0A0C3BCP4_PILCF</name>
<dbReference type="InterPro" id="IPR012919">
    <property type="entry name" value="SUN_dom"/>
</dbReference>
<dbReference type="PROSITE" id="PS51469">
    <property type="entry name" value="SUN"/>
    <property type="match status" value="1"/>
</dbReference>
<feature type="compositionally biased region" description="Polar residues" evidence="5">
    <location>
        <begin position="29"/>
        <end position="43"/>
    </location>
</feature>
<dbReference type="PANTHER" id="PTHR12911">
    <property type="entry name" value="SAD1/UNC-84-LIKE PROTEIN-RELATED"/>
    <property type="match status" value="1"/>
</dbReference>
<feature type="region of interest" description="Disordered" evidence="5">
    <location>
        <begin position="215"/>
        <end position="372"/>
    </location>
</feature>
<feature type="compositionally biased region" description="Acidic residues" evidence="5">
    <location>
        <begin position="271"/>
        <end position="280"/>
    </location>
</feature>
<dbReference type="Gene3D" id="2.60.120.260">
    <property type="entry name" value="Galactose-binding domain-like"/>
    <property type="match status" value="1"/>
</dbReference>
<dbReference type="GO" id="GO:0034993">
    <property type="term" value="C:meiotic nuclear membrane microtubule tethering complex"/>
    <property type="evidence" value="ECO:0007669"/>
    <property type="project" value="TreeGrafter"/>
</dbReference>
<organism evidence="8 9">
    <name type="scientific">Piloderma croceum (strain F 1598)</name>
    <dbReference type="NCBI Taxonomy" id="765440"/>
    <lineage>
        <taxon>Eukaryota</taxon>
        <taxon>Fungi</taxon>
        <taxon>Dikarya</taxon>
        <taxon>Basidiomycota</taxon>
        <taxon>Agaricomycotina</taxon>
        <taxon>Agaricomycetes</taxon>
        <taxon>Agaricomycetidae</taxon>
        <taxon>Atheliales</taxon>
        <taxon>Atheliaceae</taxon>
        <taxon>Piloderma</taxon>
    </lineage>
</organism>
<feature type="transmembrane region" description="Helical" evidence="6">
    <location>
        <begin position="440"/>
        <end position="464"/>
    </location>
</feature>
<evidence type="ECO:0000256" key="3">
    <source>
        <dbReference type="ARBA" id="ARBA00022989"/>
    </source>
</evidence>
<reference evidence="9" key="2">
    <citation type="submission" date="2015-01" db="EMBL/GenBank/DDBJ databases">
        <title>Evolutionary Origins and Diversification of the Mycorrhizal Mutualists.</title>
        <authorList>
            <consortium name="DOE Joint Genome Institute"/>
            <consortium name="Mycorrhizal Genomics Consortium"/>
            <person name="Kohler A."/>
            <person name="Kuo A."/>
            <person name="Nagy L.G."/>
            <person name="Floudas D."/>
            <person name="Copeland A."/>
            <person name="Barry K.W."/>
            <person name="Cichocki N."/>
            <person name="Veneault-Fourrey C."/>
            <person name="LaButti K."/>
            <person name="Lindquist E.A."/>
            <person name="Lipzen A."/>
            <person name="Lundell T."/>
            <person name="Morin E."/>
            <person name="Murat C."/>
            <person name="Riley R."/>
            <person name="Ohm R."/>
            <person name="Sun H."/>
            <person name="Tunlid A."/>
            <person name="Henrissat B."/>
            <person name="Grigoriev I.V."/>
            <person name="Hibbett D.S."/>
            <person name="Martin F."/>
        </authorList>
    </citation>
    <scope>NUCLEOTIDE SEQUENCE [LARGE SCALE GENOMIC DNA]</scope>
    <source>
        <strain evidence="9">F 1598</strain>
    </source>
</reference>
<keyword evidence="4 6" id="KW-0472">Membrane</keyword>
<comment type="subcellular location">
    <subcellularLocation>
        <location evidence="1">Membrane</location>
    </subcellularLocation>
</comment>
<protein>
    <recommendedName>
        <fullName evidence="7">SUN domain-containing protein</fullName>
    </recommendedName>
</protein>
<reference evidence="8 9" key="1">
    <citation type="submission" date="2014-04" db="EMBL/GenBank/DDBJ databases">
        <authorList>
            <consortium name="DOE Joint Genome Institute"/>
            <person name="Kuo A."/>
            <person name="Tarkka M."/>
            <person name="Buscot F."/>
            <person name="Kohler A."/>
            <person name="Nagy L.G."/>
            <person name="Floudas D."/>
            <person name="Copeland A."/>
            <person name="Barry K.W."/>
            <person name="Cichocki N."/>
            <person name="Veneault-Fourrey C."/>
            <person name="LaButti K."/>
            <person name="Lindquist E.A."/>
            <person name="Lipzen A."/>
            <person name="Lundell T."/>
            <person name="Morin E."/>
            <person name="Murat C."/>
            <person name="Sun H."/>
            <person name="Tunlid A."/>
            <person name="Henrissat B."/>
            <person name="Grigoriev I.V."/>
            <person name="Hibbett D.S."/>
            <person name="Martin F."/>
            <person name="Nordberg H.P."/>
            <person name="Cantor M.N."/>
            <person name="Hua S.X."/>
        </authorList>
    </citation>
    <scope>NUCLEOTIDE SEQUENCE [LARGE SCALE GENOMIC DNA]</scope>
    <source>
        <strain evidence="8 9">F 1598</strain>
    </source>
</reference>
<accession>A0A0C3BCP4</accession>
<evidence type="ECO:0000256" key="2">
    <source>
        <dbReference type="ARBA" id="ARBA00022692"/>
    </source>
</evidence>
<evidence type="ECO:0000256" key="1">
    <source>
        <dbReference type="ARBA" id="ARBA00004370"/>
    </source>
</evidence>
<keyword evidence="3 6" id="KW-1133">Transmembrane helix</keyword>
<proteinExistence type="predicted"/>
<evidence type="ECO:0000313" key="8">
    <source>
        <dbReference type="EMBL" id="KIM84078.1"/>
    </source>
</evidence>
<keyword evidence="2 6" id="KW-0812">Transmembrane</keyword>
<feature type="region of interest" description="Disordered" evidence="5">
    <location>
        <begin position="25"/>
        <end position="47"/>
    </location>
</feature>
<feature type="region of interest" description="Disordered" evidence="5">
    <location>
        <begin position="871"/>
        <end position="896"/>
    </location>
</feature>
<evidence type="ECO:0000256" key="5">
    <source>
        <dbReference type="SAM" id="MobiDB-lite"/>
    </source>
</evidence>
<evidence type="ECO:0000256" key="6">
    <source>
        <dbReference type="SAM" id="Phobius"/>
    </source>
</evidence>
<dbReference type="InParanoid" id="A0A0C3BCP4"/>
<feature type="compositionally biased region" description="Pro residues" evidence="5">
    <location>
        <begin position="124"/>
        <end position="135"/>
    </location>
</feature>
<dbReference type="PANTHER" id="PTHR12911:SF8">
    <property type="entry name" value="KLAROID PROTEIN-RELATED"/>
    <property type="match status" value="1"/>
</dbReference>
<sequence length="974" mass="106512">MSFTGTPLAQARRLDHHSFLNSHAYGYNEQEQTTARRTVPSQSKPDRWSVKDTTVNIANAFTLAVEDLDLDSIPATNTMQPAAPNPNTAWASGSRTTTTTTNIPRSTSVEYEKETQSTSNRRFAPPPHRLAPPPSRNGSAASISGPRKKPLSKQVSVRHVPDSEGEGEGEEEREREERPAARNERGKSPFEHVVDMTKRAFAPATFYLRQRSLEPSADGGAATNGHNASYDYSAEEREFQSQKPTSATTPHHHKKGRISLDNKAYRPSASDLDDSDEEDDDGRKVRRRKTKKREPHGGPLTTLPTVAGHEKKRRRKGRGSKGNSMDLGIGEEEEEDSTGLSDEHVSEQRSAPNSRTSQQRGSVPFQYRQDDSGQIDTSADIEQGLDSIPEVNEPDLPIDDQYPRLAHPHTSSSSPAFSIGGLLGRLVNLTWRLTAGICSLFFSLIMMLCMLIGRVCGTAFDVVFSRPGRWVASVSRPAGGSLGKYVVVGLTVYAAWYALALQDRSLMDWIPSSSSSSSSFPSFPFSYSSRPYFHAPEIPASNIAELSARLQAIENALSGLSLEHERSRTKLDTEARTRAELVGRLGSLETRVQREGIRALEAEEQYRVQTSLGLVGVRQEVEALQAQVRGIGAGAGEHGHGEGGGGNEEEARAKLKLLEERVGSVEGGVKEALEMGRHSVKAGGGGSNVAWWNKLTTGRSGLTIKSTDGQDVTSLIGHLVDSAVSQYGKDTIARPDFALHSSGAKTIPSLTSPTFEIRPSNIRSQLVGLVTGNGYAIGRPPVTALHHELHNGHCWPFAGTEGQLAVALAAPAYISDVTIDHVAKEVAFDMRSAPREMEVWGMVEGKDNIAKVKAWQGEKAARKAEARKVAKEQGGVPFVEDGDDDDDDAPYPKTLPKSPQYIRIANFTYNIHSPRHIQSFPVDEAIRDLGVDFGIVVLRIKSNWGRDEYTCLYRLRVHGQRMGETPLPYPEESV</sequence>
<feature type="compositionally biased region" description="Polar residues" evidence="5">
    <location>
        <begin position="348"/>
        <end position="361"/>
    </location>
</feature>
<keyword evidence="9" id="KW-1185">Reference proteome</keyword>
<feature type="transmembrane region" description="Helical" evidence="6">
    <location>
        <begin position="485"/>
        <end position="502"/>
    </location>
</feature>
<dbReference type="GO" id="GO:0043495">
    <property type="term" value="F:protein-membrane adaptor activity"/>
    <property type="evidence" value="ECO:0007669"/>
    <property type="project" value="TreeGrafter"/>
</dbReference>
<gene>
    <name evidence="8" type="ORF">PILCRDRAFT_396997</name>
</gene>
<dbReference type="Proteomes" id="UP000054166">
    <property type="component" value="Unassembled WGS sequence"/>
</dbReference>
<feature type="compositionally biased region" description="Acidic residues" evidence="5">
    <location>
        <begin position="880"/>
        <end position="889"/>
    </location>
</feature>
<evidence type="ECO:0000259" key="7">
    <source>
        <dbReference type="PROSITE" id="PS51469"/>
    </source>
</evidence>
<dbReference type="OrthoDB" id="342281at2759"/>
<feature type="compositionally biased region" description="Polar residues" evidence="5">
    <location>
        <begin position="76"/>
        <end position="95"/>
    </location>
</feature>
<feature type="compositionally biased region" description="Basic residues" evidence="5">
    <location>
        <begin position="284"/>
        <end position="294"/>
    </location>
</feature>
<feature type="region of interest" description="Disordered" evidence="5">
    <location>
        <begin position="76"/>
        <end position="196"/>
    </location>
</feature>
<feature type="compositionally biased region" description="Basic residues" evidence="5">
    <location>
        <begin position="310"/>
        <end position="319"/>
    </location>
</feature>
<dbReference type="HOGENOM" id="CLU_005985_0_0_1"/>
<feature type="compositionally biased region" description="Acidic residues" evidence="5">
    <location>
        <begin position="163"/>
        <end position="174"/>
    </location>
</feature>
<evidence type="ECO:0000256" key="4">
    <source>
        <dbReference type="ARBA" id="ARBA00023136"/>
    </source>
</evidence>
<dbReference type="STRING" id="765440.A0A0C3BCP4"/>
<dbReference type="AlphaFoldDB" id="A0A0C3BCP4"/>
<evidence type="ECO:0000313" key="9">
    <source>
        <dbReference type="Proteomes" id="UP000054166"/>
    </source>
</evidence>
<feature type="compositionally biased region" description="Basic and acidic residues" evidence="5">
    <location>
        <begin position="175"/>
        <end position="196"/>
    </location>
</feature>
<dbReference type="InterPro" id="IPR045119">
    <property type="entry name" value="SUN1-5"/>
</dbReference>
<dbReference type="EMBL" id="KN832988">
    <property type="protein sequence ID" value="KIM84078.1"/>
    <property type="molecule type" value="Genomic_DNA"/>
</dbReference>
<feature type="domain" description="SUN" evidence="7">
    <location>
        <begin position="743"/>
        <end position="962"/>
    </location>
</feature>
<dbReference type="Pfam" id="PF07738">
    <property type="entry name" value="Sad1_UNC"/>
    <property type="match status" value="2"/>
</dbReference>